<organism evidence="1 2">
    <name type="scientific">Petrolisthes manimaculis</name>
    <dbReference type="NCBI Taxonomy" id="1843537"/>
    <lineage>
        <taxon>Eukaryota</taxon>
        <taxon>Metazoa</taxon>
        <taxon>Ecdysozoa</taxon>
        <taxon>Arthropoda</taxon>
        <taxon>Crustacea</taxon>
        <taxon>Multicrustacea</taxon>
        <taxon>Malacostraca</taxon>
        <taxon>Eumalacostraca</taxon>
        <taxon>Eucarida</taxon>
        <taxon>Decapoda</taxon>
        <taxon>Pleocyemata</taxon>
        <taxon>Anomura</taxon>
        <taxon>Galatheoidea</taxon>
        <taxon>Porcellanidae</taxon>
        <taxon>Petrolisthes</taxon>
    </lineage>
</organism>
<evidence type="ECO:0000313" key="1">
    <source>
        <dbReference type="EMBL" id="KAK4301136.1"/>
    </source>
</evidence>
<comment type="caution">
    <text evidence="1">The sequence shown here is derived from an EMBL/GenBank/DDBJ whole genome shotgun (WGS) entry which is preliminary data.</text>
</comment>
<proteinExistence type="predicted"/>
<sequence length="174" mass="19573">MVGVVVISVTCIIHLPRPQRLNHSFIIIASGVTYLLGCCLWSEKDSGIWRHAVVRWFLWPRRTASMQTSLVSSLPHAHTTPTAVHLAGVYSDLSVHLEKKLMYFKRKTINLRRNIVKLNERMGTGVCVCMYREAKAMGDEGWDGVGKGNACAHQGKQRLVLTRQADQLDMPFGE</sequence>
<protein>
    <submittedName>
        <fullName evidence="1">Uncharacterized protein</fullName>
    </submittedName>
</protein>
<gene>
    <name evidence="1" type="ORF">Pmani_026702</name>
</gene>
<reference evidence="1" key="1">
    <citation type="submission" date="2023-11" db="EMBL/GenBank/DDBJ databases">
        <title>Genome assemblies of two species of porcelain crab, Petrolisthes cinctipes and Petrolisthes manimaculis (Anomura: Porcellanidae).</title>
        <authorList>
            <person name="Angst P."/>
        </authorList>
    </citation>
    <scope>NUCLEOTIDE SEQUENCE</scope>
    <source>
        <strain evidence="1">PB745_02</strain>
        <tissue evidence="1">Gill</tissue>
    </source>
</reference>
<dbReference type="Proteomes" id="UP001292094">
    <property type="component" value="Unassembled WGS sequence"/>
</dbReference>
<accession>A0AAE1P5H5</accession>
<name>A0AAE1P5H5_9EUCA</name>
<evidence type="ECO:0000313" key="2">
    <source>
        <dbReference type="Proteomes" id="UP001292094"/>
    </source>
</evidence>
<dbReference type="EMBL" id="JAWZYT010002920">
    <property type="protein sequence ID" value="KAK4301136.1"/>
    <property type="molecule type" value="Genomic_DNA"/>
</dbReference>
<dbReference type="AlphaFoldDB" id="A0AAE1P5H5"/>
<keyword evidence="2" id="KW-1185">Reference proteome</keyword>